<feature type="chain" id="PRO_5046164376" evidence="1">
    <location>
        <begin position="36"/>
        <end position="468"/>
    </location>
</feature>
<evidence type="ECO:0000313" key="5">
    <source>
        <dbReference type="Proteomes" id="UP001596135"/>
    </source>
</evidence>
<keyword evidence="4" id="KW-0378">Hydrolase</keyword>
<keyword evidence="1" id="KW-0732">Signal</keyword>
<feature type="domain" description="Peptidoglycan binding-like" evidence="2">
    <location>
        <begin position="335"/>
        <end position="379"/>
    </location>
</feature>
<dbReference type="Gene3D" id="1.10.101.10">
    <property type="entry name" value="PGBD-like superfamily/PGBD"/>
    <property type="match status" value="2"/>
</dbReference>
<dbReference type="Pfam" id="PF01471">
    <property type="entry name" value="PG_binding_1"/>
    <property type="match status" value="2"/>
</dbReference>
<dbReference type="InterPro" id="IPR017853">
    <property type="entry name" value="GH"/>
</dbReference>
<dbReference type="Proteomes" id="UP001596135">
    <property type="component" value="Unassembled WGS sequence"/>
</dbReference>
<keyword evidence="5" id="KW-1185">Reference proteome</keyword>
<accession>A0ABW1LG73</accession>
<gene>
    <name evidence="4" type="ORF">ACFPYL_05295</name>
</gene>
<dbReference type="SUPFAM" id="SSF51445">
    <property type="entry name" value="(Trans)glycosidases"/>
    <property type="match status" value="1"/>
</dbReference>
<dbReference type="RefSeq" id="WP_379151260.1">
    <property type="nucleotide sequence ID" value="NZ_JBHSRJ010000003.1"/>
</dbReference>
<dbReference type="InterPro" id="IPR036366">
    <property type="entry name" value="PGBDSf"/>
</dbReference>
<feature type="domain" description="Peptidoglycan binding-like" evidence="2">
    <location>
        <begin position="404"/>
        <end position="463"/>
    </location>
</feature>
<dbReference type="InterPro" id="IPR002477">
    <property type="entry name" value="Peptidoglycan-bd-like"/>
</dbReference>
<dbReference type="EMBL" id="JBHSRJ010000003">
    <property type="protein sequence ID" value="MFC6042474.1"/>
    <property type="molecule type" value="Genomic_DNA"/>
</dbReference>
<dbReference type="Pfam" id="PF08924">
    <property type="entry name" value="Rv2525c_GlyHyd-like"/>
    <property type="match status" value="1"/>
</dbReference>
<evidence type="ECO:0000256" key="1">
    <source>
        <dbReference type="SAM" id="SignalP"/>
    </source>
</evidence>
<dbReference type="SUPFAM" id="SSF47090">
    <property type="entry name" value="PGBD-like"/>
    <property type="match status" value="2"/>
</dbReference>
<comment type="caution">
    <text evidence="4">The sequence shown here is derived from an EMBL/GenBank/DDBJ whole genome shotgun (WGS) entry which is preliminary data.</text>
</comment>
<sequence length="468" mass="50198">MPRRFIPLARRASTALLLSALAVSGLVVVGGSEQATDAAAPVAAKARKANVVTPGDFTGFGFDQCQAPSQAKMNRWLRASPFWAVGIYIAGDSRACRNQTYLNATWVSTQLAKGWRLLPITLGPQASCQPRFPRYKDDFRISSKANTNGAYTTAARQGRTQAAESVTAAIDLGISAGSTLWYDLEGFDSSNVKCRESALSFLSGWTDQLHTLGYFSGVYSSAGSGIRALDDARVERPGTYVLPDQIWIARWDGVANTSTRYIRSDGWMPRSRVKQYRGGHDETWGKVTINIDSNFLNLGRGSVADPEVHCGGVNILRAGYRVIRPANGTSTPDPAQVKALQCLLQEQGSYNGPIQGRYTAATAAAANSWQSAHGLPVTPGWTRQAWVALLSEGNRVLLKFGSAGPDVRRVQRALSAAGTDATAAAVRATGVFNWKTDRALRAYQQRIGVPVNGIAGGPTWAALQSGKA</sequence>
<proteinExistence type="predicted"/>
<evidence type="ECO:0000259" key="3">
    <source>
        <dbReference type="Pfam" id="PF08924"/>
    </source>
</evidence>
<reference evidence="5" key="1">
    <citation type="journal article" date="2019" name="Int. J. Syst. Evol. Microbiol.">
        <title>The Global Catalogue of Microorganisms (GCM) 10K type strain sequencing project: providing services to taxonomists for standard genome sequencing and annotation.</title>
        <authorList>
            <consortium name="The Broad Institute Genomics Platform"/>
            <consortium name="The Broad Institute Genome Sequencing Center for Infectious Disease"/>
            <person name="Wu L."/>
            <person name="Ma J."/>
        </authorList>
    </citation>
    <scope>NUCLEOTIDE SEQUENCE [LARGE SCALE GENOMIC DNA]</scope>
    <source>
        <strain evidence="5">CCUG 54522</strain>
    </source>
</reference>
<protein>
    <submittedName>
        <fullName evidence="4">Glycoside hydrolase domain-containing protein</fullName>
    </submittedName>
</protein>
<dbReference type="InterPro" id="IPR036365">
    <property type="entry name" value="PGBD-like_sf"/>
</dbReference>
<dbReference type="InterPro" id="IPR015020">
    <property type="entry name" value="Rv2525c-like_Glyco_Hydro-like"/>
</dbReference>
<dbReference type="GO" id="GO:0016787">
    <property type="term" value="F:hydrolase activity"/>
    <property type="evidence" value="ECO:0007669"/>
    <property type="project" value="UniProtKB-KW"/>
</dbReference>
<organism evidence="4 5">
    <name type="scientific">Nocardioides hankookensis</name>
    <dbReference type="NCBI Taxonomy" id="443157"/>
    <lineage>
        <taxon>Bacteria</taxon>
        <taxon>Bacillati</taxon>
        <taxon>Actinomycetota</taxon>
        <taxon>Actinomycetes</taxon>
        <taxon>Propionibacteriales</taxon>
        <taxon>Nocardioidaceae</taxon>
        <taxon>Nocardioides</taxon>
    </lineage>
</organism>
<feature type="domain" description="Rv2525c-like glycoside hydrolase-like" evidence="3">
    <location>
        <begin position="77"/>
        <end position="295"/>
    </location>
</feature>
<name>A0ABW1LG73_9ACTN</name>
<evidence type="ECO:0000313" key="4">
    <source>
        <dbReference type="EMBL" id="MFC6042474.1"/>
    </source>
</evidence>
<feature type="signal peptide" evidence="1">
    <location>
        <begin position="1"/>
        <end position="35"/>
    </location>
</feature>
<evidence type="ECO:0000259" key="2">
    <source>
        <dbReference type="Pfam" id="PF01471"/>
    </source>
</evidence>
<dbReference type="Gene3D" id="3.20.20.80">
    <property type="entry name" value="Glycosidases"/>
    <property type="match status" value="1"/>
</dbReference>